<evidence type="ECO:0000313" key="4">
    <source>
        <dbReference type="EMBL" id="MCS4279534.1"/>
    </source>
</evidence>
<comment type="similarity">
    <text evidence="1">To bacterial alkanal monooxygenase alpha and beta chains.</text>
</comment>
<dbReference type="GO" id="GO:0005829">
    <property type="term" value="C:cytosol"/>
    <property type="evidence" value="ECO:0007669"/>
    <property type="project" value="TreeGrafter"/>
</dbReference>
<evidence type="ECO:0000256" key="2">
    <source>
        <dbReference type="ARBA" id="ARBA00074555"/>
    </source>
</evidence>
<comment type="caution">
    <text evidence="4">The sequence shown here is derived from an EMBL/GenBank/DDBJ whole genome shotgun (WGS) entry which is preliminary data.</text>
</comment>
<dbReference type="Gene3D" id="3.20.20.30">
    <property type="entry name" value="Luciferase-like domain"/>
    <property type="match status" value="1"/>
</dbReference>
<reference evidence="4" key="1">
    <citation type="submission" date="2022-08" db="EMBL/GenBank/DDBJ databases">
        <title>Genomic analyses of the natural microbiome of Caenorhabditis elegans.</title>
        <authorList>
            <person name="Samuel B."/>
        </authorList>
    </citation>
    <scope>NUCLEOTIDE SEQUENCE</scope>
    <source>
        <strain evidence="4">BIGb0277</strain>
    </source>
</reference>
<dbReference type="FunFam" id="3.20.20.30:FF:000002">
    <property type="entry name" value="LLM class flavin-dependent oxidoreductase"/>
    <property type="match status" value="1"/>
</dbReference>
<feature type="domain" description="Luciferase-like" evidence="3">
    <location>
        <begin position="2"/>
        <end position="294"/>
    </location>
</feature>
<dbReference type="Proteomes" id="UP001320691">
    <property type="component" value="Unassembled WGS sequence"/>
</dbReference>
<protein>
    <recommendedName>
        <fullName evidence="2">Luciferase-like monooxygenase</fullName>
    </recommendedName>
</protein>
<dbReference type="SUPFAM" id="SSF51679">
    <property type="entry name" value="Bacterial luciferase-like"/>
    <property type="match status" value="1"/>
</dbReference>
<dbReference type="PANTHER" id="PTHR30137:SF6">
    <property type="entry name" value="LUCIFERASE-LIKE MONOOXYGENASE"/>
    <property type="match status" value="1"/>
</dbReference>
<proteinExistence type="predicted"/>
<dbReference type="EMBL" id="JANUEK010000003">
    <property type="protein sequence ID" value="MCS4279534.1"/>
    <property type="molecule type" value="Genomic_DNA"/>
</dbReference>
<dbReference type="NCBIfam" id="TIGR03558">
    <property type="entry name" value="oxido_grp_1"/>
    <property type="match status" value="1"/>
</dbReference>
<dbReference type="PANTHER" id="PTHR30137">
    <property type="entry name" value="LUCIFERASE-LIKE MONOOXYGENASE"/>
    <property type="match status" value="1"/>
</dbReference>
<dbReference type="CDD" id="cd00347">
    <property type="entry name" value="Flavin_utilizing_monoxygenases"/>
    <property type="match status" value="1"/>
</dbReference>
<dbReference type="InterPro" id="IPR050766">
    <property type="entry name" value="Bact_Lucif_Oxidored"/>
</dbReference>
<dbReference type="AlphaFoldDB" id="A0AAW5PHC4"/>
<dbReference type="InterPro" id="IPR036661">
    <property type="entry name" value="Luciferase-like_sf"/>
</dbReference>
<dbReference type="Pfam" id="PF00296">
    <property type="entry name" value="Bac_luciferase"/>
    <property type="match status" value="1"/>
</dbReference>
<evidence type="ECO:0000313" key="5">
    <source>
        <dbReference type="Proteomes" id="UP001320691"/>
    </source>
</evidence>
<evidence type="ECO:0000256" key="1">
    <source>
        <dbReference type="ARBA" id="ARBA00007789"/>
    </source>
</evidence>
<organism evidence="4 5">
    <name type="scientific">Stenotrophomonas rhizophila</name>
    <dbReference type="NCBI Taxonomy" id="216778"/>
    <lineage>
        <taxon>Bacteria</taxon>
        <taxon>Pseudomonadati</taxon>
        <taxon>Pseudomonadota</taxon>
        <taxon>Gammaproteobacteria</taxon>
        <taxon>Lysobacterales</taxon>
        <taxon>Lysobacteraceae</taxon>
        <taxon>Stenotrophomonas</taxon>
    </lineage>
</organism>
<dbReference type="RefSeq" id="WP_259260273.1">
    <property type="nucleotide sequence ID" value="NZ_JANUEK010000003.1"/>
</dbReference>
<sequence>MMQLSILDLAPVCEGSDTTQAFANMLDLAQHAEGWGFHRYWLAEHHNMPGIASAATAVLIGHVAGGTKRIRVGAGGIMLPNHSPLQVAEQFGTLASLYPDRIDLGLGRAPGTDQPTARALRRYFDSADQFPQDVRELLHYFEPAQKGQAVRAVPGAGIPVPVWLLGSSLFSARLSAAMGLPFAFASHFAPDAMDEALAVYRREFRASQYLQAPYAVLGLNVVASDSEAEAKRLFTTQQQSFVNLRRGLPGLIPPPIDDIEAFWQPHEKAGVQNALACAVVGDVQQVQEGLAAFVARHTPDEVLVTANIYDHAARKRSFGLAMQAWRALQV</sequence>
<gene>
    <name evidence="4" type="ORF">M2412_001510</name>
</gene>
<dbReference type="GO" id="GO:0016705">
    <property type="term" value="F:oxidoreductase activity, acting on paired donors, with incorporation or reduction of molecular oxygen"/>
    <property type="evidence" value="ECO:0007669"/>
    <property type="project" value="InterPro"/>
</dbReference>
<dbReference type="InterPro" id="IPR019949">
    <property type="entry name" value="CmoO-like"/>
</dbReference>
<accession>A0AAW5PHC4</accession>
<evidence type="ECO:0000259" key="3">
    <source>
        <dbReference type="Pfam" id="PF00296"/>
    </source>
</evidence>
<dbReference type="InterPro" id="IPR011251">
    <property type="entry name" value="Luciferase-like_dom"/>
</dbReference>
<name>A0AAW5PHC4_9GAMM</name>